<accession>A0AAV3ZJ59</accession>
<comment type="caution">
    <text evidence="1">The sequence shown here is derived from an EMBL/GenBank/DDBJ whole genome shotgun (WGS) entry which is preliminary data.</text>
</comment>
<dbReference type="AlphaFoldDB" id="A0AAV3ZJ59"/>
<name>A0AAV3ZJ59_9GAST</name>
<keyword evidence="2" id="KW-1185">Reference proteome</keyword>
<gene>
    <name evidence="1" type="ORF">PoB_002107200</name>
</gene>
<dbReference type="EMBL" id="BLXT01002468">
    <property type="protein sequence ID" value="GFN94566.1"/>
    <property type="molecule type" value="Genomic_DNA"/>
</dbReference>
<proteinExistence type="predicted"/>
<dbReference type="Proteomes" id="UP000735302">
    <property type="component" value="Unassembled WGS sequence"/>
</dbReference>
<sequence length="120" mass="13481">MYNSTQRAENYHQITVSLDSNTNWVPLTTQKRSSRYSVQVSVVSGIGNSWLCLDVTRPASALSVAGNWIIPNRMYRDRQAVAVRAVCSHVRWMLSTGKTVECMSRNAGYWGPINDALCVR</sequence>
<evidence type="ECO:0000313" key="1">
    <source>
        <dbReference type="EMBL" id="GFN94566.1"/>
    </source>
</evidence>
<organism evidence="1 2">
    <name type="scientific">Plakobranchus ocellatus</name>
    <dbReference type="NCBI Taxonomy" id="259542"/>
    <lineage>
        <taxon>Eukaryota</taxon>
        <taxon>Metazoa</taxon>
        <taxon>Spiralia</taxon>
        <taxon>Lophotrochozoa</taxon>
        <taxon>Mollusca</taxon>
        <taxon>Gastropoda</taxon>
        <taxon>Heterobranchia</taxon>
        <taxon>Euthyneura</taxon>
        <taxon>Panpulmonata</taxon>
        <taxon>Sacoglossa</taxon>
        <taxon>Placobranchoidea</taxon>
        <taxon>Plakobranchidae</taxon>
        <taxon>Plakobranchus</taxon>
    </lineage>
</organism>
<protein>
    <recommendedName>
        <fullName evidence="3">F5/8 type C domain-containing protein</fullName>
    </recommendedName>
</protein>
<evidence type="ECO:0000313" key="2">
    <source>
        <dbReference type="Proteomes" id="UP000735302"/>
    </source>
</evidence>
<evidence type="ECO:0008006" key="3">
    <source>
        <dbReference type="Google" id="ProtNLM"/>
    </source>
</evidence>
<reference evidence="1 2" key="1">
    <citation type="journal article" date="2021" name="Elife">
        <title>Chloroplast acquisition without the gene transfer in kleptoplastic sea slugs, Plakobranchus ocellatus.</title>
        <authorList>
            <person name="Maeda T."/>
            <person name="Takahashi S."/>
            <person name="Yoshida T."/>
            <person name="Shimamura S."/>
            <person name="Takaki Y."/>
            <person name="Nagai Y."/>
            <person name="Toyoda A."/>
            <person name="Suzuki Y."/>
            <person name="Arimoto A."/>
            <person name="Ishii H."/>
            <person name="Satoh N."/>
            <person name="Nishiyama T."/>
            <person name="Hasebe M."/>
            <person name="Maruyama T."/>
            <person name="Minagawa J."/>
            <person name="Obokata J."/>
            <person name="Shigenobu S."/>
        </authorList>
    </citation>
    <scope>NUCLEOTIDE SEQUENCE [LARGE SCALE GENOMIC DNA]</scope>
</reference>